<keyword evidence="3" id="KW-1185">Reference proteome</keyword>
<comment type="caution">
    <text evidence="2">The sequence shown here is derived from an EMBL/GenBank/DDBJ whole genome shotgun (WGS) entry which is preliminary data.</text>
</comment>
<dbReference type="OrthoDB" id="9805628at2"/>
<dbReference type="PANTHER" id="PTHR42743:SF11">
    <property type="entry name" value="AMINODEOXYCHORISMATE LYASE"/>
    <property type="match status" value="1"/>
</dbReference>
<organism evidence="2 3">
    <name type="scientific">Bifidobacterium primatium</name>
    <dbReference type="NCBI Taxonomy" id="2045438"/>
    <lineage>
        <taxon>Bacteria</taxon>
        <taxon>Bacillati</taxon>
        <taxon>Actinomycetota</taxon>
        <taxon>Actinomycetes</taxon>
        <taxon>Bifidobacteriales</taxon>
        <taxon>Bifidobacteriaceae</taxon>
        <taxon>Bifidobacterium</taxon>
    </lineage>
</organism>
<protein>
    <submittedName>
        <fullName evidence="2">Branched-chain amino acid aminotransferase</fullName>
    </submittedName>
</protein>
<evidence type="ECO:0000256" key="1">
    <source>
        <dbReference type="ARBA" id="ARBA00009320"/>
    </source>
</evidence>
<dbReference type="InterPro" id="IPR036038">
    <property type="entry name" value="Aminotransferase-like"/>
</dbReference>
<dbReference type="SUPFAM" id="SSF56752">
    <property type="entry name" value="D-aminoacid aminotransferase-like PLP-dependent enzymes"/>
    <property type="match status" value="1"/>
</dbReference>
<dbReference type="RefSeq" id="WP_100511200.1">
    <property type="nucleotide sequence ID" value="NZ_PEBI01000003.1"/>
</dbReference>
<sequence length="287" mass="31995">MTDESTDDLHCVAPGFGPAGPGEGYQFGLGVFETIAVRHGRAIMLERHIERLHRGCHAVGVPDPDDASLRERIDRHLRRLREENPSLWTSCALKVITSDDELVLTQRANPYDRWADDRTLKLGWCRAWRNERSPLTFHKTLNQGDNILETRRARASGFDGAVFVNTRGEICETTNANLFFVRDGVIRTPAEECGLLPGTVRQWVCERRPVVESRMPVMASRDGDGLGGGAFELGRWDEVFATNALMGVRPVSVIGGTAIPAGPITRRLMQEYGRLACEREHGQIGHI</sequence>
<evidence type="ECO:0000313" key="2">
    <source>
        <dbReference type="EMBL" id="PJM73098.1"/>
    </source>
</evidence>
<keyword evidence="2" id="KW-0808">Transferase</keyword>
<dbReference type="InterPro" id="IPR050571">
    <property type="entry name" value="Class-IV_PLP-Dep_Aminotrnsfr"/>
</dbReference>
<dbReference type="EMBL" id="PEBI01000003">
    <property type="protein sequence ID" value="PJM73098.1"/>
    <property type="molecule type" value="Genomic_DNA"/>
</dbReference>
<dbReference type="Gene3D" id="3.30.470.10">
    <property type="match status" value="1"/>
</dbReference>
<dbReference type="InterPro" id="IPR043132">
    <property type="entry name" value="BCAT-like_C"/>
</dbReference>
<name>A0A2M9H8G6_9BIFI</name>
<dbReference type="Gene3D" id="3.20.10.10">
    <property type="entry name" value="D-amino Acid Aminotransferase, subunit A, domain 2"/>
    <property type="match status" value="1"/>
</dbReference>
<dbReference type="PANTHER" id="PTHR42743">
    <property type="entry name" value="AMINO-ACID AMINOTRANSFERASE"/>
    <property type="match status" value="1"/>
</dbReference>
<comment type="similarity">
    <text evidence="1">Belongs to the class-IV pyridoxal-phosphate-dependent aminotransferase family.</text>
</comment>
<dbReference type="Pfam" id="PF01063">
    <property type="entry name" value="Aminotran_4"/>
    <property type="match status" value="1"/>
</dbReference>
<gene>
    <name evidence="2" type="ORF">CS006_07615</name>
</gene>
<reference evidence="2 3" key="1">
    <citation type="submission" date="2017-10" db="EMBL/GenBank/DDBJ databases">
        <title>Draft genome sequences of strains TRE 1, TRE 9, TRE H and TRI 7, isolated from tamarins, belonging to four potential novel Bifidobacterium species.</title>
        <authorList>
            <person name="Mattarelli P."/>
            <person name="Modesto M."/>
            <person name="Puglisi E."/>
            <person name="Morelli L."/>
            <person name="Spezio C."/>
            <person name="Bonetti A."/>
            <person name="Sandri C."/>
        </authorList>
    </citation>
    <scope>NUCLEOTIDE SEQUENCE [LARGE SCALE GENOMIC DNA]</scope>
    <source>
        <strain evidence="3">TRE1</strain>
    </source>
</reference>
<accession>A0A2M9H8G6</accession>
<dbReference type="AlphaFoldDB" id="A0A2M9H8G6"/>
<proteinExistence type="inferred from homology"/>
<dbReference type="InterPro" id="IPR001544">
    <property type="entry name" value="Aminotrans_IV"/>
</dbReference>
<dbReference type="Proteomes" id="UP000229095">
    <property type="component" value="Unassembled WGS sequence"/>
</dbReference>
<dbReference type="GO" id="GO:0046394">
    <property type="term" value="P:carboxylic acid biosynthetic process"/>
    <property type="evidence" value="ECO:0007669"/>
    <property type="project" value="UniProtKB-ARBA"/>
</dbReference>
<dbReference type="GO" id="GO:0005829">
    <property type="term" value="C:cytosol"/>
    <property type="evidence" value="ECO:0007669"/>
    <property type="project" value="TreeGrafter"/>
</dbReference>
<keyword evidence="2" id="KW-0032">Aminotransferase</keyword>
<evidence type="ECO:0000313" key="3">
    <source>
        <dbReference type="Proteomes" id="UP000229095"/>
    </source>
</evidence>
<dbReference type="GO" id="GO:0008483">
    <property type="term" value="F:transaminase activity"/>
    <property type="evidence" value="ECO:0007669"/>
    <property type="project" value="UniProtKB-KW"/>
</dbReference>
<dbReference type="InterPro" id="IPR043131">
    <property type="entry name" value="BCAT-like_N"/>
</dbReference>